<proteinExistence type="predicted"/>
<dbReference type="SUPFAM" id="SSF51695">
    <property type="entry name" value="PLC-like phosphodiesterases"/>
    <property type="match status" value="1"/>
</dbReference>
<dbReference type="AlphaFoldDB" id="A0A4Q5K955"/>
<dbReference type="GO" id="GO:0006629">
    <property type="term" value="P:lipid metabolic process"/>
    <property type="evidence" value="ECO:0007669"/>
    <property type="project" value="InterPro"/>
</dbReference>
<reference evidence="1 2" key="1">
    <citation type="submission" date="2019-02" db="EMBL/GenBank/DDBJ databases">
        <title>Genome sequences of Aliivibrio finisterrensis strains from farmed Atlantic salmon.</title>
        <authorList>
            <person name="Bowman J.P."/>
        </authorList>
    </citation>
    <scope>NUCLEOTIDE SEQUENCE [LARGE SCALE GENOMIC DNA]</scope>
    <source>
        <strain evidence="1 2">A32</strain>
    </source>
</reference>
<sequence length="291" mass="32940">MSNLVNSILKRWNKVIKFNRVVTDIPLGNVLYKIGRSKYGEAYSVIAHGGGGSLNNNTVARPYTNSKSAILDSISDGKKLIELDLAVTSDGYIVAVHCWSEIKSISRYNGIDRQILHNEEPLSYSEVKNIDVGNESTPLCINEINQIFLENQDLILVTDKIKDISLLVNEFNYVDRLIVEVFDVNSYELAYRLGVKNIVFNIDIRIRKIVDWVLKNKIKAVSFSAKEVKNHKRAYENSIKLMGCGVVSLAYSSNDDEFIKNNINKTASAFYTDYWSLKKKECLFQGGSITY</sequence>
<organism evidence="1 2">
    <name type="scientific">Aliivibrio finisterrensis</name>
    <dbReference type="NCBI Taxonomy" id="511998"/>
    <lineage>
        <taxon>Bacteria</taxon>
        <taxon>Pseudomonadati</taxon>
        <taxon>Pseudomonadota</taxon>
        <taxon>Gammaproteobacteria</taxon>
        <taxon>Vibrionales</taxon>
        <taxon>Vibrionaceae</taxon>
        <taxon>Aliivibrio</taxon>
    </lineage>
</organism>
<protein>
    <recommendedName>
        <fullName evidence="3">GP-PDE domain-containing protein</fullName>
    </recommendedName>
</protein>
<comment type="caution">
    <text evidence="1">The sequence shown here is derived from an EMBL/GenBank/DDBJ whole genome shotgun (WGS) entry which is preliminary data.</text>
</comment>
<evidence type="ECO:0000313" key="1">
    <source>
        <dbReference type="EMBL" id="RYU42406.1"/>
    </source>
</evidence>
<dbReference type="OrthoDB" id="5901192at2"/>
<accession>A0A4Q5K955</accession>
<evidence type="ECO:0008006" key="3">
    <source>
        <dbReference type="Google" id="ProtNLM"/>
    </source>
</evidence>
<dbReference type="Gene3D" id="3.20.20.190">
    <property type="entry name" value="Phosphatidylinositol (PI) phosphodiesterase"/>
    <property type="match status" value="1"/>
</dbReference>
<dbReference type="RefSeq" id="WP_130088262.1">
    <property type="nucleotide sequence ID" value="NZ_SEZJ01000024.1"/>
</dbReference>
<dbReference type="GeneID" id="56276955"/>
<evidence type="ECO:0000313" key="2">
    <source>
        <dbReference type="Proteomes" id="UP000293465"/>
    </source>
</evidence>
<name>A0A4Q5K955_9GAMM</name>
<dbReference type="EMBL" id="SEZJ01000024">
    <property type="protein sequence ID" value="RYU42406.1"/>
    <property type="molecule type" value="Genomic_DNA"/>
</dbReference>
<dbReference type="InterPro" id="IPR017946">
    <property type="entry name" value="PLC-like_Pdiesterase_TIM-brl"/>
</dbReference>
<dbReference type="GO" id="GO:0008081">
    <property type="term" value="F:phosphoric diester hydrolase activity"/>
    <property type="evidence" value="ECO:0007669"/>
    <property type="project" value="InterPro"/>
</dbReference>
<gene>
    <name evidence="1" type="ORF">ERW49_17920</name>
</gene>
<dbReference type="Proteomes" id="UP000293465">
    <property type="component" value="Unassembled WGS sequence"/>
</dbReference>